<keyword evidence="3" id="KW-1185">Reference proteome</keyword>
<evidence type="ECO:0000313" key="2">
    <source>
        <dbReference type="EMBL" id="KAK7586211.1"/>
    </source>
</evidence>
<keyword evidence="1" id="KW-0175">Coiled coil</keyword>
<feature type="coiled-coil region" evidence="1">
    <location>
        <begin position="28"/>
        <end position="94"/>
    </location>
</feature>
<sequence>MSAGPPSSSESRRTQEELASNYALQVALQTMKERCQQLQARLSVVEEENLQLKIDKQRHVRHGSKISPQASGDIDKLQEQIAQLSRQKSQLTHHIFMVATENKHLWTRLSLLTEANESLGTRLNKISNALSNHTSKTEEFLKEMSNDLGNQSLDEISLKLMNNLQLGRNDSELQVTEISELQSIKDCDFTLTNGDNLNNGETCDINDDEEDSYEISNDLKNCKKQLSSFLTVIKEQQEVLHRCVKLLRAYAKGNEDCLVCKKHQQANEKVYLDECVMTSLSERVEKDSIDQEVQHINENSKKRYECPIGGCNYSNIDNDELADHVLTHFPPIRIEDEFDQLCLEQPPSIV</sequence>
<evidence type="ECO:0000256" key="1">
    <source>
        <dbReference type="SAM" id="Coils"/>
    </source>
</evidence>
<dbReference type="Proteomes" id="UP001367676">
    <property type="component" value="Unassembled WGS sequence"/>
</dbReference>
<comment type="caution">
    <text evidence="2">The sequence shown here is derived from an EMBL/GenBank/DDBJ whole genome shotgun (WGS) entry which is preliminary data.</text>
</comment>
<organism evidence="2 3">
    <name type="scientific">Parthenolecanium corni</name>
    <dbReference type="NCBI Taxonomy" id="536013"/>
    <lineage>
        <taxon>Eukaryota</taxon>
        <taxon>Metazoa</taxon>
        <taxon>Ecdysozoa</taxon>
        <taxon>Arthropoda</taxon>
        <taxon>Hexapoda</taxon>
        <taxon>Insecta</taxon>
        <taxon>Pterygota</taxon>
        <taxon>Neoptera</taxon>
        <taxon>Paraneoptera</taxon>
        <taxon>Hemiptera</taxon>
        <taxon>Sternorrhyncha</taxon>
        <taxon>Coccoidea</taxon>
        <taxon>Coccidae</taxon>
        <taxon>Parthenolecanium</taxon>
    </lineage>
</organism>
<protein>
    <recommendedName>
        <fullName evidence="4">UBZ1-type domain-containing protein</fullName>
    </recommendedName>
</protein>
<gene>
    <name evidence="2" type="ORF">V9T40_004087</name>
</gene>
<dbReference type="AlphaFoldDB" id="A0AAN9TGE8"/>
<evidence type="ECO:0000313" key="3">
    <source>
        <dbReference type="Proteomes" id="UP001367676"/>
    </source>
</evidence>
<reference evidence="2 3" key="1">
    <citation type="submission" date="2024-03" db="EMBL/GenBank/DDBJ databases">
        <title>Adaptation during the transition from Ophiocordyceps entomopathogen to insect associate is accompanied by gene loss and intensified selection.</title>
        <authorList>
            <person name="Ward C.M."/>
            <person name="Onetto C.A."/>
            <person name="Borneman A.R."/>
        </authorList>
    </citation>
    <scope>NUCLEOTIDE SEQUENCE [LARGE SCALE GENOMIC DNA]</scope>
    <source>
        <strain evidence="2">AWRI1</strain>
        <tissue evidence="2">Single Adult Female</tissue>
    </source>
</reference>
<proteinExistence type="predicted"/>
<evidence type="ECO:0008006" key="4">
    <source>
        <dbReference type="Google" id="ProtNLM"/>
    </source>
</evidence>
<name>A0AAN9TGE8_9HEMI</name>
<accession>A0AAN9TGE8</accession>
<dbReference type="EMBL" id="JBBCAQ010000027">
    <property type="protein sequence ID" value="KAK7586211.1"/>
    <property type="molecule type" value="Genomic_DNA"/>
</dbReference>